<dbReference type="Pfam" id="PF00929">
    <property type="entry name" value="RNase_T"/>
    <property type="match status" value="1"/>
</dbReference>
<evidence type="ECO:0000259" key="2">
    <source>
        <dbReference type="SMART" id="SM00479"/>
    </source>
</evidence>
<keyword evidence="1 3" id="KW-0378">Hydrolase</keyword>
<comment type="caution">
    <text evidence="3">The sequence shown here is derived from an EMBL/GenBank/DDBJ whole genome shotgun (WGS) entry which is preliminary data.</text>
</comment>
<dbReference type="AlphaFoldDB" id="A0A9D1N144"/>
<feature type="domain" description="Exonuclease" evidence="2">
    <location>
        <begin position="211"/>
        <end position="396"/>
    </location>
</feature>
<dbReference type="InterPro" id="IPR036397">
    <property type="entry name" value="RNaseH_sf"/>
</dbReference>
<accession>A0A9D1N144</accession>
<proteinExistence type="predicted"/>
<organism evidence="3 4">
    <name type="scientific">Candidatus Limenecus avicola</name>
    <dbReference type="NCBI Taxonomy" id="2840847"/>
    <lineage>
        <taxon>Bacteria</taxon>
        <taxon>Bacillati</taxon>
        <taxon>Bacillota</taxon>
        <taxon>Clostridia</taxon>
        <taxon>Eubacteriales</taxon>
        <taxon>Clostridiaceae</taxon>
        <taxon>Clostridiaceae incertae sedis</taxon>
        <taxon>Candidatus Limenecus</taxon>
    </lineage>
</organism>
<dbReference type="GO" id="GO:0045004">
    <property type="term" value="P:DNA replication proofreading"/>
    <property type="evidence" value="ECO:0007669"/>
    <property type="project" value="TreeGrafter"/>
</dbReference>
<protein>
    <submittedName>
        <fullName evidence="3">3'-5' exonuclease</fullName>
    </submittedName>
</protein>
<dbReference type="InterPro" id="IPR013520">
    <property type="entry name" value="Ribonucl_H"/>
</dbReference>
<name>A0A9D1N144_9CLOT</name>
<evidence type="ECO:0000313" key="3">
    <source>
        <dbReference type="EMBL" id="HIU92748.1"/>
    </source>
</evidence>
<dbReference type="GO" id="GO:0005829">
    <property type="term" value="C:cytosol"/>
    <property type="evidence" value="ECO:0007669"/>
    <property type="project" value="TreeGrafter"/>
</dbReference>
<dbReference type="Proteomes" id="UP000886748">
    <property type="component" value="Unassembled WGS sequence"/>
</dbReference>
<dbReference type="SUPFAM" id="SSF53098">
    <property type="entry name" value="Ribonuclease H-like"/>
    <property type="match status" value="1"/>
</dbReference>
<dbReference type="CDD" id="cd06127">
    <property type="entry name" value="DEDDh"/>
    <property type="match status" value="1"/>
</dbReference>
<reference evidence="3" key="2">
    <citation type="journal article" date="2021" name="PeerJ">
        <title>Extensive microbial diversity within the chicken gut microbiome revealed by metagenomics and culture.</title>
        <authorList>
            <person name="Gilroy R."/>
            <person name="Ravi A."/>
            <person name="Getino M."/>
            <person name="Pursley I."/>
            <person name="Horton D.L."/>
            <person name="Alikhan N.F."/>
            <person name="Baker D."/>
            <person name="Gharbi K."/>
            <person name="Hall N."/>
            <person name="Watson M."/>
            <person name="Adriaenssens E.M."/>
            <person name="Foster-Nyarko E."/>
            <person name="Jarju S."/>
            <person name="Secka A."/>
            <person name="Antonio M."/>
            <person name="Oren A."/>
            <person name="Chaudhuri R.R."/>
            <person name="La Ragione R."/>
            <person name="Hildebrand F."/>
            <person name="Pallen M.J."/>
        </authorList>
    </citation>
    <scope>NUCLEOTIDE SEQUENCE</scope>
    <source>
        <strain evidence="3">CHK154-7741</strain>
    </source>
</reference>
<evidence type="ECO:0000256" key="1">
    <source>
        <dbReference type="ARBA" id="ARBA00022839"/>
    </source>
</evidence>
<dbReference type="FunFam" id="3.30.420.10:FF:000045">
    <property type="entry name" value="3'-5' exonuclease DinG"/>
    <property type="match status" value="1"/>
</dbReference>
<dbReference type="PANTHER" id="PTHR30231:SF41">
    <property type="entry name" value="DNA POLYMERASE III SUBUNIT EPSILON"/>
    <property type="match status" value="1"/>
</dbReference>
<keyword evidence="1 3" id="KW-0269">Exonuclease</keyword>
<dbReference type="InterPro" id="IPR012337">
    <property type="entry name" value="RNaseH-like_sf"/>
</dbReference>
<dbReference type="PANTHER" id="PTHR30231">
    <property type="entry name" value="DNA POLYMERASE III SUBUNIT EPSILON"/>
    <property type="match status" value="1"/>
</dbReference>
<dbReference type="Gene3D" id="3.30.420.10">
    <property type="entry name" value="Ribonuclease H-like superfamily/Ribonuclease H"/>
    <property type="match status" value="1"/>
</dbReference>
<dbReference type="GO" id="GO:0003676">
    <property type="term" value="F:nucleic acid binding"/>
    <property type="evidence" value="ECO:0007669"/>
    <property type="project" value="InterPro"/>
</dbReference>
<sequence>MKVIGVNFHKNHNRQSLEKQAPLQLTNKDSKQISRNGMLPYLPDMDKMPYFIPVMTKFVPSFKGDYFENEYTKKVKNKQYQGLGLMENNELGMPEWYDFKKVGSDKILSEPLDWNSATPRDYYVFLQANALAEAYETSWVRRFNYTNCKKPLATLHSICSRNAKEPPSKELKGDIFKDKSFATNISYLIDMKKHRSLDVPITDENNRLCIDAVVFDTETTGTNNDDETKPLDKIIQIGAIQIKKGKIVDESAYNCLINPEIHIPEQASAVHGIYDEDVKNAPVMEQVLKHFVNDYLNKKNGIIVAYNSKFDITMLNNAIKEHNSYSADELKPKRYFKVLDPFLLMQRIHPYLGASKKLSKQYAYLFAKNMENAHDAFADVKGTVDVLKYTLYYLSEHRKDKSKPLTLREVLLFQNGCNVANIDIPFDSDRCNDSVNMRASYRPVSLSVDNYHDGYMLTKKHIDELVFEIGQKNASKLRNEIQDEKIDLTGPDGFVINPAETQQKTDEAGMQDAFYVMRSNFKKVLGFAKIEPYADKSKDEIIDIITNKAKHYIHKDSIDLWMKNPNPEDIPEGNDLPDFNIAKRVMTE</sequence>
<reference evidence="3" key="1">
    <citation type="submission" date="2020-10" db="EMBL/GenBank/DDBJ databases">
        <authorList>
            <person name="Gilroy R."/>
        </authorList>
    </citation>
    <scope>NUCLEOTIDE SEQUENCE</scope>
    <source>
        <strain evidence="3">CHK154-7741</strain>
    </source>
</reference>
<keyword evidence="1 3" id="KW-0540">Nuclease</keyword>
<dbReference type="GO" id="GO:0008408">
    <property type="term" value="F:3'-5' exonuclease activity"/>
    <property type="evidence" value="ECO:0007669"/>
    <property type="project" value="TreeGrafter"/>
</dbReference>
<evidence type="ECO:0000313" key="4">
    <source>
        <dbReference type="Proteomes" id="UP000886748"/>
    </source>
</evidence>
<gene>
    <name evidence="3" type="ORF">IAD26_06400</name>
</gene>
<dbReference type="EMBL" id="DVOD01000047">
    <property type="protein sequence ID" value="HIU92748.1"/>
    <property type="molecule type" value="Genomic_DNA"/>
</dbReference>
<dbReference type="SMART" id="SM00479">
    <property type="entry name" value="EXOIII"/>
    <property type="match status" value="1"/>
</dbReference>